<protein>
    <submittedName>
        <fullName evidence="2">Uncharacterized protein</fullName>
    </submittedName>
</protein>
<accession>A0ABQ2KRS4</accession>
<evidence type="ECO:0000313" key="3">
    <source>
        <dbReference type="Proteomes" id="UP000658127"/>
    </source>
</evidence>
<evidence type="ECO:0000256" key="1">
    <source>
        <dbReference type="SAM" id="MobiDB-lite"/>
    </source>
</evidence>
<feature type="region of interest" description="Disordered" evidence="1">
    <location>
        <begin position="1"/>
        <end position="46"/>
    </location>
</feature>
<proteinExistence type="predicted"/>
<dbReference type="EMBL" id="BMNE01000005">
    <property type="protein sequence ID" value="GGN89573.1"/>
    <property type="molecule type" value="Genomic_DNA"/>
</dbReference>
<reference evidence="3" key="1">
    <citation type="journal article" date="2019" name="Int. J. Syst. Evol. Microbiol.">
        <title>The Global Catalogue of Microorganisms (GCM) 10K type strain sequencing project: providing services to taxonomists for standard genome sequencing and annotation.</title>
        <authorList>
            <consortium name="The Broad Institute Genomics Platform"/>
            <consortium name="The Broad Institute Genome Sequencing Center for Infectious Disease"/>
            <person name="Wu L."/>
            <person name="Ma J."/>
        </authorList>
    </citation>
    <scope>NUCLEOTIDE SEQUENCE [LARGE SCALE GENOMIC DNA]</scope>
    <source>
        <strain evidence="3">CGMCC 4.7329</strain>
    </source>
</reference>
<gene>
    <name evidence="2" type="ORF">GCM10011610_47950</name>
</gene>
<dbReference type="Proteomes" id="UP000658127">
    <property type="component" value="Unassembled WGS sequence"/>
</dbReference>
<sequence>MVAGHNNQINTESGPVQAEPADCAARHTISPGQHPGAAAQKRPTRRTGWGARALPGYLAGAVKGALMVVKYWIAAPIATGAVMKI</sequence>
<name>A0ABQ2KRS4_9NOCA</name>
<evidence type="ECO:0000313" key="2">
    <source>
        <dbReference type="EMBL" id="GGN89573.1"/>
    </source>
</evidence>
<keyword evidence="3" id="KW-1185">Reference proteome</keyword>
<organism evidence="2 3">
    <name type="scientific">Nocardia rhizosphaerihabitans</name>
    <dbReference type="NCBI Taxonomy" id="1691570"/>
    <lineage>
        <taxon>Bacteria</taxon>
        <taxon>Bacillati</taxon>
        <taxon>Actinomycetota</taxon>
        <taxon>Actinomycetes</taxon>
        <taxon>Mycobacteriales</taxon>
        <taxon>Nocardiaceae</taxon>
        <taxon>Nocardia</taxon>
    </lineage>
</organism>
<comment type="caution">
    <text evidence="2">The sequence shown here is derived from an EMBL/GenBank/DDBJ whole genome shotgun (WGS) entry which is preliminary data.</text>
</comment>
<feature type="compositionally biased region" description="Polar residues" evidence="1">
    <location>
        <begin position="1"/>
        <end position="14"/>
    </location>
</feature>